<dbReference type="PANTHER" id="PTHR12319:SF2">
    <property type="entry name" value="CYSTATIN-LIKE PROTEIN-RELATED"/>
    <property type="match status" value="1"/>
</dbReference>
<dbReference type="PANTHER" id="PTHR12319">
    <property type="entry name" value="CYSTATIN-RELATED"/>
    <property type="match status" value="1"/>
</dbReference>
<dbReference type="InterPro" id="IPR053128">
    <property type="entry name" value="Cystatin-like"/>
</dbReference>
<feature type="non-terminal residue" evidence="2">
    <location>
        <position position="215"/>
    </location>
</feature>
<evidence type="ECO:0000259" key="1">
    <source>
        <dbReference type="SMART" id="SM00043"/>
    </source>
</evidence>
<feature type="domain" description="Cystatin" evidence="1">
    <location>
        <begin position="107"/>
        <end position="200"/>
    </location>
</feature>
<dbReference type="Gene3D" id="3.10.450.10">
    <property type="match status" value="2"/>
</dbReference>
<protein>
    <submittedName>
        <fullName evidence="2">Putative dual cystatin domain protein</fullName>
    </submittedName>
</protein>
<dbReference type="CDD" id="cd00042">
    <property type="entry name" value="CY"/>
    <property type="match status" value="2"/>
</dbReference>
<reference evidence="2" key="1">
    <citation type="journal article" date="2015" name="Insect Biochem. Mol. Biol.">
        <title>An insight into the sialome of the horse fly, Tabanus bromius.</title>
        <authorList>
            <person name="Ribeiro J.M."/>
            <person name="Kazimirova M."/>
            <person name="Takac P."/>
            <person name="Andersen J.F."/>
            <person name="Francischetti I.M."/>
        </authorList>
    </citation>
    <scope>NUCLEOTIDE SEQUENCE</scope>
</reference>
<dbReference type="InterPro" id="IPR046350">
    <property type="entry name" value="Cystatin_sf"/>
</dbReference>
<dbReference type="Pfam" id="PF00031">
    <property type="entry name" value="Cystatin"/>
    <property type="match status" value="2"/>
</dbReference>
<evidence type="ECO:0000313" key="2">
    <source>
        <dbReference type="EMBL" id="JAI14662.1"/>
    </source>
</evidence>
<dbReference type="SMART" id="SM00043">
    <property type="entry name" value="CY"/>
    <property type="match status" value="2"/>
</dbReference>
<accession>A0A0K8TK72</accession>
<sequence>GVSPITDHNELEEVKQLAEQSLASYSTAGDGRDYKLKEITKATRQVVAGTLYKIEGKVIISGNTEVDCLLEIWTQPWVKKDGTQLTLKCGEEKDVVHRYRRSANDPPLLGGHQKITDPSELAEVKQLAEQSLASYSASGDGRDYKLKEMTEATKQVVAGTLYKVKSKVVISGNTEVDCLMEIWTRPWLEKDGNQLTLTCGEEKAVVHRYKRQLGV</sequence>
<dbReference type="GO" id="GO:0004869">
    <property type="term" value="F:cysteine-type endopeptidase inhibitor activity"/>
    <property type="evidence" value="ECO:0007669"/>
    <property type="project" value="InterPro"/>
</dbReference>
<organism evidence="2">
    <name type="scientific">Tabanus bromius</name>
    <name type="common">Band-eyed brown horse fly</name>
    <dbReference type="NCBI Taxonomy" id="304241"/>
    <lineage>
        <taxon>Eukaryota</taxon>
        <taxon>Metazoa</taxon>
        <taxon>Ecdysozoa</taxon>
        <taxon>Arthropoda</taxon>
        <taxon>Hexapoda</taxon>
        <taxon>Insecta</taxon>
        <taxon>Pterygota</taxon>
        <taxon>Neoptera</taxon>
        <taxon>Endopterygota</taxon>
        <taxon>Diptera</taxon>
        <taxon>Brachycera</taxon>
        <taxon>Tabanomorpha</taxon>
        <taxon>Tabanoidea</taxon>
        <taxon>Tabanidae</taxon>
        <taxon>Tabanus</taxon>
    </lineage>
</organism>
<dbReference type="AlphaFoldDB" id="A0A0K8TK72"/>
<dbReference type="InterPro" id="IPR000010">
    <property type="entry name" value="Cystatin_dom"/>
</dbReference>
<feature type="domain" description="Cystatin" evidence="1">
    <location>
        <begin position="1"/>
        <end position="90"/>
    </location>
</feature>
<dbReference type="EMBL" id="GDAI01002941">
    <property type="protein sequence ID" value="JAI14662.1"/>
    <property type="molecule type" value="mRNA"/>
</dbReference>
<feature type="non-terminal residue" evidence="2">
    <location>
        <position position="1"/>
    </location>
</feature>
<proteinExistence type="evidence at transcript level"/>
<name>A0A0K8TK72_TABBR</name>
<dbReference type="SUPFAM" id="SSF54403">
    <property type="entry name" value="Cystatin/monellin"/>
    <property type="match status" value="2"/>
</dbReference>